<evidence type="ECO:0000313" key="7">
    <source>
        <dbReference type="EMBL" id="VEN63011.1"/>
    </source>
</evidence>
<dbReference type="InterPro" id="IPR011009">
    <property type="entry name" value="Kinase-like_dom_sf"/>
</dbReference>
<protein>
    <recommendedName>
        <fullName evidence="6">FAM69 protein-kinase domain-containing protein</fullName>
    </recommendedName>
</protein>
<accession>A0A653DUK0</accession>
<reference evidence="7 8" key="1">
    <citation type="submission" date="2019-01" db="EMBL/GenBank/DDBJ databases">
        <authorList>
            <person name="Sayadi A."/>
        </authorList>
    </citation>
    <scope>NUCLEOTIDE SEQUENCE [LARGE SCALE GENOMIC DNA]</scope>
</reference>
<proteinExistence type="inferred from homology"/>
<evidence type="ECO:0000256" key="1">
    <source>
        <dbReference type="ARBA" id="ARBA00004613"/>
    </source>
</evidence>
<evidence type="ECO:0000313" key="8">
    <source>
        <dbReference type="Proteomes" id="UP000410492"/>
    </source>
</evidence>
<evidence type="ECO:0000256" key="5">
    <source>
        <dbReference type="SAM" id="SignalP"/>
    </source>
</evidence>
<evidence type="ECO:0000259" key="6">
    <source>
        <dbReference type="Pfam" id="PF12260"/>
    </source>
</evidence>
<dbReference type="PANTHER" id="PTHR32073:SF7">
    <property type="entry name" value="GH11358P"/>
    <property type="match status" value="1"/>
</dbReference>
<evidence type="ECO:0000256" key="4">
    <source>
        <dbReference type="ARBA" id="ARBA00022729"/>
    </source>
</evidence>
<dbReference type="AlphaFoldDB" id="A0A653DUK0"/>
<dbReference type="PANTHER" id="PTHR32073">
    <property type="entry name" value="GH11358P"/>
    <property type="match status" value="1"/>
</dbReference>
<keyword evidence="3" id="KW-0964">Secreted</keyword>
<evidence type="ECO:0000256" key="2">
    <source>
        <dbReference type="ARBA" id="ARBA00006338"/>
    </source>
</evidence>
<keyword evidence="8" id="KW-1185">Reference proteome</keyword>
<dbReference type="OrthoDB" id="10035316at2759"/>
<dbReference type="SUPFAM" id="SSF56112">
    <property type="entry name" value="Protein kinase-like (PK-like)"/>
    <property type="match status" value="1"/>
</dbReference>
<gene>
    <name evidence="7" type="ORF">CALMAC_LOCUS19969</name>
</gene>
<dbReference type="Pfam" id="PF12260">
    <property type="entry name" value="PIP49_C"/>
    <property type="match status" value="1"/>
</dbReference>
<feature type="chain" id="PRO_5024892714" description="FAM69 protein-kinase domain-containing protein" evidence="5">
    <location>
        <begin position="22"/>
        <end position="362"/>
    </location>
</feature>
<feature type="domain" description="FAM69 protein-kinase" evidence="6">
    <location>
        <begin position="149"/>
        <end position="323"/>
    </location>
</feature>
<dbReference type="EMBL" id="CAACVG010014322">
    <property type="protein sequence ID" value="VEN63011.1"/>
    <property type="molecule type" value="Genomic_DNA"/>
</dbReference>
<feature type="signal peptide" evidence="5">
    <location>
        <begin position="1"/>
        <end position="21"/>
    </location>
</feature>
<comment type="subcellular location">
    <subcellularLocation>
        <location evidence="1">Secreted</location>
    </subcellularLocation>
</comment>
<evidence type="ECO:0000256" key="3">
    <source>
        <dbReference type="ARBA" id="ARBA00022525"/>
    </source>
</evidence>
<organism evidence="7 8">
    <name type="scientific">Callosobruchus maculatus</name>
    <name type="common">Southern cowpea weevil</name>
    <name type="synonym">Pulse bruchid</name>
    <dbReference type="NCBI Taxonomy" id="64391"/>
    <lineage>
        <taxon>Eukaryota</taxon>
        <taxon>Metazoa</taxon>
        <taxon>Ecdysozoa</taxon>
        <taxon>Arthropoda</taxon>
        <taxon>Hexapoda</taxon>
        <taxon>Insecta</taxon>
        <taxon>Pterygota</taxon>
        <taxon>Neoptera</taxon>
        <taxon>Endopterygota</taxon>
        <taxon>Coleoptera</taxon>
        <taxon>Polyphaga</taxon>
        <taxon>Cucujiformia</taxon>
        <taxon>Chrysomeloidea</taxon>
        <taxon>Chrysomelidae</taxon>
        <taxon>Bruchinae</taxon>
        <taxon>Bruchini</taxon>
        <taxon>Callosobruchus</taxon>
    </lineage>
</organism>
<sequence>MISNMVSVKWTVILMLPIILSVCIYKQKTLVDQCEVNYCPLCYGTDMCDEIYAGKVVLQYKTLSSAFNNIFSVKNVYFAECGGEDCVLKKLVHQHEFLRIRSNGETVDKLVSYLMGDTLEVKKFKTCNRHTAETFLAQLNYSDIRHIDTLLQLNVEPLLLQLFNRSNGWPVPTFYGSCGRLAIMQYAGSDLNSIEHIPWLSRAYVAHQILQAAVNFTWNHPLFRLYLTDISPDNIVVDQNLKISFVDLEHSILSPKSEGNNLHISEHHIDEDYVFSETKICHSDISDHNIYSVCKLLLSQSAPWPMMDNGLLHHPPEQVKQKYNTMFVNIEDCVYSNELKDRFLIANYILGNLSSLLKNVIL</sequence>
<dbReference type="Proteomes" id="UP000410492">
    <property type="component" value="Unassembled WGS sequence"/>
</dbReference>
<dbReference type="GO" id="GO:0005576">
    <property type="term" value="C:extracellular region"/>
    <property type="evidence" value="ECO:0007669"/>
    <property type="project" value="UniProtKB-SubCell"/>
</dbReference>
<dbReference type="InterPro" id="IPR022049">
    <property type="entry name" value="FAM69_kinase_dom"/>
</dbReference>
<dbReference type="InterPro" id="IPR020519">
    <property type="entry name" value="DIPK2A/B"/>
</dbReference>
<name>A0A653DUK0_CALMS</name>
<comment type="similarity">
    <text evidence="2">Belongs to the DIPK family.</text>
</comment>
<keyword evidence="4 5" id="KW-0732">Signal</keyword>